<feature type="region of interest" description="Disordered" evidence="1">
    <location>
        <begin position="1"/>
        <end position="65"/>
    </location>
</feature>
<organism evidence="2">
    <name type="scientific">uncultured Thermoleophilia bacterium</name>
    <dbReference type="NCBI Taxonomy" id="1497501"/>
    <lineage>
        <taxon>Bacteria</taxon>
        <taxon>Bacillati</taxon>
        <taxon>Actinomycetota</taxon>
        <taxon>Thermoleophilia</taxon>
        <taxon>environmental samples</taxon>
    </lineage>
</organism>
<dbReference type="EMBL" id="CADCWC010000494">
    <property type="protein sequence ID" value="CAA9555915.1"/>
    <property type="molecule type" value="Genomic_DNA"/>
</dbReference>
<dbReference type="AlphaFoldDB" id="A0A6J4UNY1"/>
<sequence>DADDVPGRLRRQDRVDHDRRRVPGGGRESRRSPRGRGRAALPERVGGHAAAVGRRLRGRRPASRV</sequence>
<evidence type="ECO:0000313" key="2">
    <source>
        <dbReference type="EMBL" id="CAA9555915.1"/>
    </source>
</evidence>
<evidence type="ECO:0000256" key="1">
    <source>
        <dbReference type="SAM" id="MobiDB-lite"/>
    </source>
</evidence>
<accession>A0A6J4UNY1</accession>
<protein>
    <submittedName>
        <fullName evidence="2">Uncharacterized protein</fullName>
    </submittedName>
</protein>
<gene>
    <name evidence="2" type="ORF">AVDCRST_MAG79-3084</name>
</gene>
<feature type="compositionally biased region" description="Basic residues" evidence="1">
    <location>
        <begin position="54"/>
        <end position="65"/>
    </location>
</feature>
<reference evidence="2" key="1">
    <citation type="submission" date="2020-02" db="EMBL/GenBank/DDBJ databases">
        <authorList>
            <person name="Meier V. D."/>
        </authorList>
    </citation>
    <scope>NUCLEOTIDE SEQUENCE</scope>
    <source>
        <strain evidence="2">AVDCRST_MAG79</strain>
    </source>
</reference>
<feature type="non-terminal residue" evidence="2">
    <location>
        <position position="65"/>
    </location>
</feature>
<feature type="compositionally biased region" description="Basic and acidic residues" evidence="1">
    <location>
        <begin position="1"/>
        <end position="31"/>
    </location>
</feature>
<feature type="non-terminal residue" evidence="2">
    <location>
        <position position="1"/>
    </location>
</feature>
<name>A0A6J4UNY1_9ACTN</name>
<proteinExistence type="predicted"/>